<evidence type="ECO:0000256" key="17">
    <source>
        <dbReference type="SAM" id="MobiDB-lite"/>
    </source>
</evidence>
<comment type="catalytic activity">
    <reaction evidence="15">
        <text>L-seryl-[protein] + ATP = O-phospho-L-seryl-[protein] + ADP + H(+)</text>
        <dbReference type="Rhea" id="RHEA:17989"/>
        <dbReference type="Rhea" id="RHEA-COMP:9863"/>
        <dbReference type="Rhea" id="RHEA-COMP:11604"/>
        <dbReference type="ChEBI" id="CHEBI:15378"/>
        <dbReference type="ChEBI" id="CHEBI:29999"/>
        <dbReference type="ChEBI" id="CHEBI:30616"/>
        <dbReference type="ChEBI" id="CHEBI:83421"/>
        <dbReference type="ChEBI" id="CHEBI:456216"/>
        <dbReference type="EC" id="2.7.11.1"/>
    </reaction>
</comment>
<keyword evidence="7 16" id="KW-0547">Nucleotide-binding</keyword>
<accession>A0A9Q0JWM3</accession>
<evidence type="ECO:0000256" key="10">
    <source>
        <dbReference type="ARBA" id="ARBA00022989"/>
    </source>
</evidence>
<keyword evidence="8" id="KW-0418">Kinase</keyword>
<dbReference type="SMART" id="SM00220">
    <property type="entry name" value="S_TKc"/>
    <property type="match status" value="1"/>
</dbReference>
<dbReference type="EC" id="2.7.11.1" evidence="2"/>
<feature type="binding site" evidence="16">
    <location>
        <position position="489"/>
    </location>
    <ligand>
        <name>ATP</name>
        <dbReference type="ChEBI" id="CHEBI:30616"/>
    </ligand>
</feature>
<evidence type="ECO:0000313" key="21">
    <source>
        <dbReference type="EMBL" id="KAJ4954227.1"/>
    </source>
</evidence>
<dbReference type="AlphaFoldDB" id="A0A9Q0JWM3"/>
<sequence length="775" mass="85452">MAPQNPFSLLLLLVSLFYASTLPLFLSLSTVAISETSNQTLICALARQTYLNCTSFPLGTHQNPIPSPNVSLSAITAGDGFVCFLRYPSLTSVTAVGCYRFSGNGSDLTYKRIYRGAMLNDFDAGNSHICGLVGGSDHLVCWQWPGFNSPNVQNLSEISVGKEFVCGLLETGQIKCFGTNNNVVDKAPEGNYSLIVAGLQQACAISMDGTMVNCWGQMTRTLTGNFNSLALGDNRGCALQANDTVFCWGENNFVLPENLRGVYFLSITGKSRVFCGIIISNYSLICWGDENLGSGSVVFQTVMPGPCQTHCQCGILADYGKFCNQGYICQTCKRFRQHMLYPPASARALQPPRPESSSSSTKRIAYFIVGSVGSASLLIVFCFFLYRIYKRKISRVHDSGPLDRAETTPEQGSAQIPPEKPTRGSTQNSRLQQRVSHLVSMGSSKLEVFILEELRQATDNFSNSHKIGSGSYGSVYRAKLQDGRDVAIKRAELTVSTSPLYAGIVKRQEDDQDHAFLSELAHLSRLNHKHLVQLYGYCDEANERVLVYEFMVNGTLHDHLHKLQDSPLLSWAARIKVALDAARGIEYLHSYAVPQIIHRDIKSSNILLDTQWTAKVSDFGFSLMGPDDDEGHISLRAAGTMGYMDPAYYKFQQLTTKSDVYSFGVVLIELLSGRKAIHRNEETGQPRNVVDYMVPYIVRDEIHRVLDPRLPPPTPFEIEAVAYVGYIAADCVVPDGRDRPTMTEIVSSLERALTACLANPFLSRSSTGSSIREVL</sequence>
<dbReference type="SUPFAM" id="SSF56112">
    <property type="entry name" value="Protein kinase-like (PK-like)"/>
    <property type="match status" value="1"/>
</dbReference>
<dbReference type="InterPro" id="IPR017441">
    <property type="entry name" value="Protein_kinase_ATP_BS"/>
</dbReference>
<evidence type="ECO:0000256" key="1">
    <source>
        <dbReference type="ARBA" id="ARBA00004479"/>
    </source>
</evidence>
<keyword evidence="12" id="KW-0675">Receptor</keyword>
<dbReference type="InterPro" id="IPR000719">
    <property type="entry name" value="Prot_kinase_dom"/>
</dbReference>
<evidence type="ECO:0000256" key="13">
    <source>
        <dbReference type="ARBA" id="ARBA00023180"/>
    </source>
</evidence>
<dbReference type="GO" id="GO:0016020">
    <property type="term" value="C:membrane"/>
    <property type="evidence" value="ECO:0007669"/>
    <property type="project" value="UniProtKB-SubCell"/>
</dbReference>
<keyword evidence="4" id="KW-0808">Transferase</keyword>
<evidence type="ECO:0000256" key="4">
    <source>
        <dbReference type="ARBA" id="ARBA00022679"/>
    </source>
</evidence>
<evidence type="ECO:0000313" key="22">
    <source>
        <dbReference type="Proteomes" id="UP001141806"/>
    </source>
</evidence>
<keyword evidence="13" id="KW-0325">Glycoprotein</keyword>
<dbReference type="CDD" id="cd14066">
    <property type="entry name" value="STKc_IRAK"/>
    <property type="match status" value="1"/>
</dbReference>
<keyword evidence="11 18" id="KW-0472">Membrane</keyword>
<keyword evidence="22" id="KW-1185">Reference proteome</keyword>
<organism evidence="21 22">
    <name type="scientific">Protea cynaroides</name>
    <dbReference type="NCBI Taxonomy" id="273540"/>
    <lineage>
        <taxon>Eukaryota</taxon>
        <taxon>Viridiplantae</taxon>
        <taxon>Streptophyta</taxon>
        <taxon>Embryophyta</taxon>
        <taxon>Tracheophyta</taxon>
        <taxon>Spermatophyta</taxon>
        <taxon>Magnoliopsida</taxon>
        <taxon>Proteales</taxon>
        <taxon>Proteaceae</taxon>
        <taxon>Protea</taxon>
    </lineage>
</organism>
<dbReference type="InterPro" id="IPR008271">
    <property type="entry name" value="Ser/Thr_kinase_AS"/>
</dbReference>
<evidence type="ECO:0000256" key="11">
    <source>
        <dbReference type="ARBA" id="ARBA00023136"/>
    </source>
</evidence>
<evidence type="ECO:0000256" key="2">
    <source>
        <dbReference type="ARBA" id="ARBA00012513"/>
    </source>
</evidence>
<dbReference type="PANTHER" id="PTHR46146">
    <property type="entry name" value="SERINE/THREONINE-PROTEIN KINASE-LIKE PROTEIN CCR4"/>
    <property type="match status" value="1"/>
</dbReference>
<keyword evidence="3" id="KW-0723">Serine/threonine-protein kinase</keyword>
<keyword evidence="10 18" id="KW-1133">Transmembrane helix</keyword>
<dbReference type="Pfam" id="PF07714">
    <property type="entry name" value="PK_Tyr_Ser-Thr"/>
    <property type="match status" value="1"/>
</dbReference>
<evidence type="ECO:0000256" key="6">
    <source>
        <dbReference type="ARBA" id="ARBA00022729"/>
    </source>
</evidence>
<dbReference type="InterPro" id="IPR001245">
    <property type="entry name" value="Ser-Thr/Tyr_kinase_cat_dom"/>
</dbReference>
<evidence type="ECO:0000256" key="18">
    <source>
        <dbReference type="SAM" id="Phobius"/>
    </source>
</evidence>
<evidence type="ECO:0000256" key="16">
    <source>
        <dbReference type="PROSITE-ProRule" id="PRU10141"/>
    </source>
</evidence>
<dbReference type="SUPFAM" id="SSF50985">
    <property type="entry name" value="RCC1/BLIP-II"/>
    <property type="match status" value="1"/>
</dbReference>
<feature type="chain" id="PRO_5040167591" description="non-specific serine/threonine protein kinase" evidence="19">
    <location>
        <begin position="22"/>
        <end position="775"/>
    </location>
</feature>
<feature type="signal peptide" evidence="19">
    <location>
        <begin position="1"/>
        <end position="21"/>
    </location>
</feature>
<dbReference type="Gene3D" id="1.10.510.10">
    <property type="entry name" value="Transferase(Phosphotransferase) domain 1"/>
    <property type="match status" value="1"/>
</dbReference>
<comment type="subcellular location">
    <subcellularLocation>
        <location evidence="1">Membrane</location>
        <topology evidence="1">Single-pass type I membrane protein</topology>
    </subcellularLocation>
</comment>
<dbReference type="PANTHER" id="PTHR46146:SF4">
    <property type="entry name" value="SERINE_THREONINE-PROTEIN KINASE-LIKE PROTEIN CCR4"/>
    <property type="match status" value="1"/>
</dbReference>
<feature type="region of interest" description="Disordered" evidence="17">
    <location>
        <begin position="399"/>
        <end position="429"/>
    </location>
</feature>
<feature type="transmembrane region" description="Helical" evidence="18">
    <location>
        <begin position="364"/>
        <end position="386"/>
    </location>
</feature>
<comment type="caution">
    <text evidence="21">The sequence shown here is derived from an EMBL/GenBank/DDBJ whole genome shotgun (WGS) entry which is preliminary data.</text>
</comment>
<keyword evidence="5 18" id="KW-0812">Transmembrane</keyword>
<comment type="catalytic activity">
    <reaction evidence="14">
        <text>L-threonyl-[protein] + ATP = O-phospho-L-threonyl-[protein] + ADP + H(+)</text>
        <dbReference type="Rhea" id="RHEA:46608"/>
        <dbReference type="Rhea" id="RHEA-COMP:11060"/>
        <dbReference type="Rhea" id="RHEA-COMP:11605"/>
        <dbReference type="ChEBI" id="CHEBI:15378"/>
        <dbReference type="ChEBI" id="CHEBI:30013"/>
        <dbReference type="ChEBI" id="CHEBI:30616"/>
        <dbReference type="ChEBI" id="CHEBI:61977"/>
        <dbReference type="ChEBI" id="CHEBI:456216"/>
        <dbReference type="EC" id="2.7.11.1"/>
    </reaction>
</comment>
<dbReference type="Proteomes" id="UP001141806">
    <property type="component" value="Unassembled WGS sequence"/>
</dbReference>
<feature type="domain" description="Protein kinase" evidence="20">
    <location>
        <begin position="461"/>
        <end position="762"/>
    </location>
</feature>
<dbReference type="InterPro" id="IPR009091">
    <property type="entry name" value="RCC1/BLIP-II"/>
</dbReference>
<dbReference type="EMBL" id="JAMYWD010000012">
    <property type="protein sequence ID" value="KAJ4954227.1"/>
    <property type="molecule type" value="Genomic_DNA"/>
</dbReference>
<evidence type="ECO:0000256" key="12">
    <source>
        <dbReference type="ARBA" id="ARBA00023170"/>
    </source>
</evidence>
<evidence type="ECO:0000259" key="20">
    <source>
        <dbReference type="PROSITE" id="PS50011"/>
    </source>
</evidence>
<dbReference type="InterPro" id="IPR011009">
    <property type="entry name" value="Kinase-like_dom_sf"/>
</dbReference>
<name>A0A9Q0JWM3_9MAGN</name>
<evidence type="ECO:0000256" key="19">
    <source>
        <dbReference type="SAM" id="SignalP"/>
    </source>
</evidence>
<evidence type="ECO:0000256" key="7">
    <source>
        <dbReference type="ARBA" id="ARBA00022741"/>
    </source>
</evidence>
<dbReference type="PROSITE" id="PS50011">
    <property type="entry name" value="PROTEIN_KINASE_DOM"/>
    <property type="match status" value="1"/>
</dbReference>
<proteinExistence type="predicted"/>
<evidence type="ECO:0000256" key="8">
    <source>
        <dbReference type="ARBA" id="ARBA00022777"/>
    </source>
</evidence>
<evidence type="ECO:0000256" key="15">
    <source>
        <dbReference type="ARBA" id="ARBA00048679"/>
    </source>
</evidence>
<dbReference type="OrthoDB" id="61110at2759"/>
<dbReference type="GO" id="GO:0004674">
    <property type="term" value="F:protein serine/threonine kinase activity"/>
    <property type="evidence" value="ECO:0007669"/>
    <property type="project" value="UniProtKB-KW"/>
</dbReference>
<gene>
    <name evidence="21" type="ORF">NE237_031059</name>
</gene>
<dbReference type="Gene3D" id="2.130.10.30">
    <property type="entry name" value="Regulator of chromosome condensation 1/beta-lactamase-inhibitor protein II"/>
    <property type="match status" value="1"/>
</dbReference>
<dbReference type="GO" id="GO:0005524">
    <property type="term" value="F:ATP binding"/>
    <property type="evidence" value="ECO:0007669"/>
    <property type="project" value="UniProtKB-UniRule"/>
</dbReference>
<evidence type="ECO:0000256" key="14">
    <source>
        <dbReference type="ARBA" id="ARBA00047899"/>
    </source>
</evidence>
<dbReference type="PROSITE" id="PS00108">
    <property type="entry name" value="PROTEIN_KINASE_ST"/>
    <property type="match status" value="1"/>
</dbReference>
<evidence type="ECO:0000256" key="3">
    <source>
        <dbReference type="ARBA" id="ARBA00022527"/>
    </source>
</evidence>
<dbReference type="PROSITE" id="PS00107">
    <property type="entry name" value="PROTEIN_KINASE_ATP"/>
    <property type="match status" value="1"/>
</dbReference>
<reference evidence="21" key="1">
    <citation type="journal article" date="2023" name="Plant J.">
        <title>The genome of the king protea, Protea cynaroides.</title>
        <authorList>
            <person name="Chang J."/>
            <person name="Duong T.A."/>
            <person name="Schoeman C."/>
            <person name="Ma X."/>
            <person name="Roodt D."/>
            <person name="Barker N."/>
            <person name="Li Z."/>
            <person name="Van de Peer Y."/>
            <person name="Mizrachi E."/>
        </authorList>
    </citation>
    <scope>NUCLEOTIDE SEQUENCE</scope>
    <source>
        <tissue evidence="21">Young leaves</tissue>
    </source>
</reference>
<evidence type="ECO:0000256" key="5">
    <source>
        <dbReference type="ARBA" id="ARBA00022692"/>
    </source>
</evidence>
<keyword evidence="9 16" id="KW-0067">ATP-binding</keyword>
<protein>
    <recommendedName>
        <fullName evidence="2">non-specific serine/threonine protein kinase</fullName>
        <ecNumber evidence="2">2.7.11.1</ecNumber>
    </recommendedName>
</protein>
<keyword evidence="6 19" id="KW-0732">Signal</keyword>
<dbReference type="Gene3D" id="3.30.200.20">
    <property type="entry name" value="Phosphorylase Kinase, domain 1"/>
    <property type="match status" value="1"/>
</dbReference>
<evidence type="ECO:0000256" key="9">
    <source>
        <dbReference type="ARBA" id="ARBA00022840"/>
    </source>
</evidence>
<dbReference type="FunFam" id="1.10.510.10:FF:000287">
    <property type="entry name" value="probable LRR receptor-like serine/threonine-protein kinase RKF3"/>
    <property type="match status" value="1"/>
</dbReference>